<evidence type="ECO:0000256" key="2">
    <source>
        <dbReference type="ARBA" id="ARBA00012980"/>
    </source>
</evidence>
<feature type="region of interest" description="Disordered" evidence="11">
    <location>
        <begin position="206"/>
        <end position="225"/>
    </location>
</feature>
<comment type="function">
    <text evidence="10">Phosphorylation of dTMP to form dTDP in both de novo and salvage pathways of dTTP synthesis.</text>
</comment>
<dbReference type="HAMAP" id="MF_00165">
    <property type="entry name" value="Thymidylate_kinase"/>
    <property type="match status" value="1"/>
</dbReference>
<dbReference type="PANTHER" id="PTHR10344:SF4">
    <property type="entry name" value="UMP-CMP KINASE 2, MITOCHONDRIAL"/>
    <property type="match status" value="1"/>
</dbReference>
<comment type="similarity">
    <text evidence="1 10">Belongs to the thymidylate kinase family.</text>
</comment>
<name>A0ABZ3CA11_9ACTN</name>
<dbReference type="NCBIfam" id="TIGR00041">
    <property type="entry name" value="DTMP_kinase"/>
    <property type="match status" value="1"/>
</dbReference>
<keyword evidence="14" id="KW-1185">Reference proteome</keyword>
<keyword evidence="5 10" id="KW-0545">Nucleotide biosynthesis</keyword>
<feature type="domain" description="Thymidylate kinase-like" evidence="12">
    <location>
        <begin position="8"/>
        <end position="192"/>
    </location>
</feature>
<dbReference type="InterPro" id="IPR039430">
    <property type="entry name" value="Thymidylate_kin-like_dom"/>
</dbReference>
<evidence type="ECO:0000256" key="5">
    <source>
        <dbReference type="ARBA" id="ARBA00022727"/>
    </source>
</evidence>
<dbReference type="InterPro" id="IPR027417">
    <property type="entry name" value="P-loop_NTPase"/>
</dbReference>
<dbReference type="Gene3D" id="3.40.50.300">
    <property type="entry name" value="P-loop containing nucleotide triphosphate hydrolases"/>
    <property type="match status" value="1"/>
</dbReference>
<protein>
    <recommendedName>
        <fullName evidence="3 10">Thymidylate kinase</fullName>
        <ecNumber evidence="2 10">2.7.4.9</ecNumber>
    </recommendedName>
    <alternativeName>
        <fullName evidence="10">dTMP kinase</fullName>
    </alternativeName>
</protein>
<accession>A0ABZ3CA11</accession>
<dbReference type="EMBL" id="CP115965">
    <property type="protein sequence ID" value="WZW99042.1"/>
    <property type="molecule type" value="Genomic_DNA"/>
</dbReference>
<dbReference type="RefSeq" id="WP_232549116.1">
    <property type="nucleotide sequence ID" value="NZ_CP115965.1"/>
</dbReference>
<evidence type="ECO:0000259" key="12">
    <source>
        <dbReference type="Pfam" id="PF02223"/>
    </source>
</evidence>
<dbReference type="CDD" id="cd01672">
    <property type="entry name" value="TMPK"/>
    <property type="match status" value="1"/>
</dbReference>
<evidence type="ECO:0000256" key="9">
    <source>
        <dbReference type="ARBA" id="ARBA00048743"/>
    </source>
</evidence>
<dbReference type="PROSITE" id="PS01331">
    <property type="entry name" value="THYMIDYLATE_KINASE"/>
    <property type="match status" value="1"/>
</dbReference>
<sequence>MRGIFIVFEGGDGVGKSTQAELLTAWLTSRGREVVRTFEPGDGPVNAQIRRILLSRATENLSPRAEALLFAADKAQHVDALVRPALARGAVVVSDRYVDSTLAYQGAGRVLELAEVERVNRWATDDLRPDLTVLLDLDPTLGLAGIADADRMEAAGGDFHARVRAGFLALAERDPARYLVLPARDSREAIADAVRVRVAALLGPDASGRAASDPKLSDAPGRLST</sequence>
<keyword evidence="6 10" id="KW-0547">Nucleotide-binding</keyword>
<dbReference type="Proteomes" id="UP001434337">
    <property type="component" value="Chromosome"/>
</dbReference>
<dbReference type="InterPro" id="IPR018094">
    <property type="entry name" value="Thymidylate_kinase"/>
</dbReference>
<reference evidence="13 14" key="1">
    <citation type="journal article" date="2023" name="Environ Microbiome">
        <title>A coral-associated actinobacterium mitigates coral bleaching under heat stress.</title>
        <authorList>
            <person name="Li J."/>
            <person name="Zou Y."/>
            <person name="Li Q."/>
            <person name="Zhang J."/>
            <person name="Bourne D.G."/>
            <person name="Lyu Y."/>
            <person name="Liu C."/>
            <person name="Zhang S."/>
        </authorList>
    </citation>
    <scope>NUCLEOTIDE SEQUENCE [LARGE SCALE GENOMIC DNA]</scope>
    <source>
        <strain evidence="13 14">SCSIO 13291</strain>
    </source>
</reference>
<comment type="catalytic activity">
    <reaction evidence="9 10">
        <text>dTMP + ATP = dTDP + ADP</text>
        <dbReference type="Rhea" id="RHEA:13517"/>
        <dbReference type="ChEBI" id="CHEBI:30616"/>
        <dbReference type="ChEBI" id="CHEBI:58369"/>
        <dbReference type="ChEBI" id="CHEBI:63528"/>
        <dbReference type="ChEBI" id="CHEBI:456216"/>
        <dbReference type="EC" id="2.7.4.9"/>
    </reaction>
</comment>
<dbReference type="Pfam" id="PF02223">
    <property type="entry name" value="Thymidylate_kin"/>
    <property type="match status" value="1"/>
</dbReference>
<keyword evidence="4 10" id="KW-0808">Transferase</keyword>
<dbReference type="EC" id="2.7.4.9" evidence="2 10"/>
<evidence type="ECO:0000256" key="7">
    <source>
        <dbReference type="ARBA" id="ARBA00022777"/>
    </source>
</evidence>
<dbReference type="PANTHER" id="PTHR10344">
    <property type="entry name" value="THYMIDYLATE KINASE"/>
    <property type="match status" value="1"/>
</dbReference>
<dbReference type="InterPro" id="IPR018095">
    <property type="entry name" value="Thymidylate_kin_CS"/>
</dbReference>
<feature type="binding site" evidence="10">
    <location>
        <begin position="10"/>
        <end position="17"/>
    </location>
    <ligand>
        <name>ATP</name>
        <dbReference type="ChEBI" id="CHEBI:30616"/>
    </ligand>
</feature>
<evidence type="ECO:0000313" key="13">
    <source>
        <dbReference type="EMBL" id="WZW99042.1"/>
    </source>
</evidence>
<evidence type="ECO:0000256" key="6">
    <source>
        <dbReference type="ARBA" id="ARBA00022741"/>
    </source>
</evidence>
<dbReference type="SUPFAM" id="SSF52540">
    <property type="entry name" value="P-loop containing nucleoside triphosphate hydrolases"/>
    <property type="match status" value="1"/>
</dbReference>
<proteinExistence type="inferred from homology"/>
<keyword evidence="7 10" id="KW-0418">Kinase</keyword>
<keyword evidence="8 10" id="KW-0067">ATP-binding</keyword>
<evidence type="ECO:0000313" key="14">
    <source>
        <dbReference type="Proteomes" id="UP001434337"/>
    </source>
</evidence>
<evidence type="ECO:0000256" key="4">
    <source>
        <dbReference type="ARBA" id="ARBA00022679"/>
    </source>
</evidence>
<evidence type="ECO:0000256" key="11">
    <source>
        <dbReference type="SAM" id="MobiDB-lite"/>
    </source>
</evidence>
<organism evidence="13 14">
    <name type="scientific">Propioniciclava soli</name>
    <dbReference type="NCBI Taxonomy" id="2775081"/>
    <lineage>
        <taxon>Bacteria</taxon>
        <taxon>Bacillati</taxon>
        <taxon>Actinomycetota</taxon>
        <taxon>Actinomycetes</taxon>
        <taxon>Propionibacteriales</taxon>
        <taxon>Propionibacteriaceae</taxon>
        <taxon>Propioniciclava</taxon>
    </lineage>
</organism>
<evidence type="ECO:0000256" key="3">
    <source>
        <dbReference type="ARBA" id="ARBA00017144"/>
    </source>
</evidence>
<evidence type="ECO:0000256" key="1">
    <source>
        <dbReference type="ARBA" id="ARBA00009776"/>
    </source>
</evidence>
<gene>
    <name evidence="10 13" type="primary">tmk</name>
    <name evidence="13" type="ORF">PCC79_02185</name>
</gene>
<evidence type="ECO:0000256" key="10">
    <source>
        <dbReference type="HAMAP-Rule" id="MF_00165"/>
    </source>
</evidence>
<evidence type="ECO:0000256" key="8">
    <source>
        <dbReference type="ARBA" id="ARBA00022840"/>
    </source>
</evidence>
<dbReference type="GO" id="GO:0004798">
    <property type="term" value="F:dTMP kinase activity"/>
    <property type="evidence" value="ECO:0007669"/>
    <property type="project" value="UniProtKB-EC"/>
</dbReference>